<dbReference type="InterPro" id="IPR011008">
    <property type="entry name" value="Dimeric_a/b-barrel"/>
</dbReference>
<keyword evidence="2 6" id="KW-0413">Isomerase</keyword>
<evidence type="ECO:0000256" key="1">
    <source>
        <dbReference type="ARBA" id="ARBA00022490"/>
    </source>
</evidence>
<dbReference type="GO" id="GO:0019301">
    <property type="term" value="P:rhamnose catabolic process"/>
    <property type="evidence" value="ECO:0007669"/>
    <property type="project" value="UniProtKB-UniRule"/>
</dbReference>
<dbReference type="Pfam" id="PF05336">
    <property type="entry name" value="rhaM"/>
    <property type="match status" value="1"/>
</dbReference>
<evidence type="ECO:0000256" key="3">
    <source>
        <dbReference type="ARBA" id="ARBA00023277"/>
    </source>
</evidence>
<name>A0A9X2P919_9BACT</name>
<reference evidence="6" key="1">
    <citation type="submission" date="2022-08" db="EMBL/GenBank/DDBJ databases">
        <authorList>
            <person name="Zhang D."/>
        </authorList>
    </citation>
    <scope>NUCLEOTIDE SEQUENCE</scope>
    <source>
        <strain evidence="6">XJ19-11</strain>
    </source>
</reference>
<dbReference type="GO" id="GO:0005737">
    <property type="term" value="C:cytoplasm"/>
    <property type="evidence" value="ECO:0007669"/>
    <property type="project" value="InterPro"/>
</dbReference>
<comment type="caution">
    <text evidence="6">The sequence shown here is derived from an EMBL/GenBank/DDBJ whole genome shotgun (WGS) entry which is preliminary data.</text>
</comment>
<gene>
    <name evidence="6" type="primary">rhaM</name>
    <name evidence="6" type="ORF">NU887_13395</name>
</gene>
<dbReference type="SUPFAM" id="SSF54909">
    <property type="entry name" value="Dimeric alpha+beta barrel"/>
    <property type="match status" value="1"/>
</dbReference>
<proteinExistence type="predicted"/>
<dbReference type="PANTHER" id="PTHR34389:SF2">
    <property type="entry name" value="L-RHAMNOSE MUTAROTASE"/>
    <property type="match status" value="1"/>
</dbReference>
<dbReference type="RefSeq" id="WP_258423893.1">
    <property type="nucleotide sequence ID" value="NZ_JANSUY010000012.1"/>
</dbReference>
<evidence type="ECO:0000256" key="5">
    <source>
        <dbReference type="NCBIfam" id="TIGR02625"/>
    </source>
</evidence>
<dbReference type="Gene3D" id="3.30.70.100">
    <property type="match status" value="1"/>
</dbReference>
<dbReference type="InterPro" id="IPR008000">
    <property type="entry name" value="Rham/fucose_mutarotase"/>
</dbReference>
<evidence type="ECO:0000313" key="7">
    <source>
        <dbReference type="Proteomes" id="UP001142175"/>
    </source>
</evidence>
<accession>A0A9X2P919</accession>
<sequence length="107" mass="12728">MKTEHRTFAFKMSIRPGMEEEYRRRHDEIWPELKKLLEDSGISEYYIFLDRETSTLFAFQKITGKGNSQELGNHPVVQKWWKYMADISISNPDNSPISVPMEEVFRL</sequence>
<protein>
    <recommendedName>
        <fullName evidence="5">L-rhamnose mutarotase</fullName>
        <ecNumber evidence="5">5.1.3.32</ecNumber>
    </recommendedName>
</protein>
<keyword evidence="3" id="KW-0119">Carbohydrate metabolism</keyword>
<keyword evidence="4" id="KW-0684">Rhamnose metabolism</keyword>
<dbReference type="NCBIfam" id="TIGR02625">
    <property type="entry name" value="YiiL_rotase"/>
    <property type="match status" value="1"/>
</dbReference>
<evidence type="ECO:0000256" key="4">
    <source>
        <dbReference type="ARBA" id="ARBA00023308"/>
    </source>
</evidence>
<dbReference type="AlphaFoldDB" id="A0A9X2P919"/>
<organism evidence="6 7">
    <name type="scientific">Aquiflexum gelatinilyticum</name>
    <dbReference type="NCBI Taxonomy" id="2961943"/>
    <lineage>
        <taxon>Bacteria</taxon>
        <taxon>Pseudomonadati</taxon>
        <taxon>Bacteroidota</taxon>
        <taxon>Cytophagia</taxon>
        <taxon>Cytophagales</taxon>
        <taxon>Cyclobacteriaceae</taxon>
        <taxon>Aquiflexum</taxon>
    </lineage>
</organism>
<dbReference type="Proteomes" id="UP001142175">
    <property type="component" value="Unassembled WGS sequence"/>
</dbReference>
<dbReference type="EMBL" id="JANSUY010000012">
    <property type="protein sequence ID" value="MCR9016035.1"/>
    <property type="molecule type" value="Genomic_DNA"/>
</dbReference>
<dbReference type="EC" id="5.1.3.32" evidence="5"/>
<dbReference type="GO" id="GO:0062192">
    <property type="term" value="F:L-rhamnose mutarotase activity"/>
    <property type="evidence" value="ECO:0007669"/>
    <property type="project" value="UniProtKB-UniRule"/>
</dbReference>
<evidence type="ECO:0000313" key="6">
    <source>
        <dbReference type="EMBL" id="MCR9016035.1"/>
    </source>
</evidence>
<keyword evidence="1" id="KW-0963">Cytoplasm</keyword>
<keyword evidence="7" id="KW-1185">Reference proteome</keyword>
<evidence type="ECO:0000256" key="2">
    <source>
        <dbReference type="ARBA" id="ARBA00023235"/>
    </source>
</evidence>
<dbReference type="PANTHER" id="PTHR34389">
    <property type="entry name" value="L-RHAMNOSE MUTAROTASE"/>
    <property type="match status" value="1"/>
</dbReference>
<dbReference type="InterPro" id="IPR013448">
    <property type="entry name" value="L-rhamnose_mutarotase"/>
</dbReference>